<dbReference type="SUPFAM" id="SSF56801">
    <property type="entry name" value="Acetyl-CoA synthetase-like"/>
    <property type="match status" value="1"/>
</dbReference>
<comment type="similarity">
    <text evidence="1">Belongs to the ATP-dependent AMP-binding enzyme family.</text>
</comment>
<dbReference type="Pfam" id="PF13193">
    <property type="entry name" value="AMP-binding_C"/>
    <property type="match status" value="1"/>
</dbReference>
<dbReference type="InterPro" id="IPR045851">
    <property type="entry name" value="AMP-bd_C_sf"/>
</dbReference>
<dbReference type="AlphaFoldDB" id="A0A5M3XE35"/>
<proteinExistence type="inferred from homology"/>
<dbReference type="InterPro" id="IPR020845">
    <property type="entry name" value="AMP-binding_CS"/>
</dbReference>
<name>A0A5M3XE35_9ACTN</name>
<accession>A0A5M3XE35</accession>
<dbReference type="Proteomes" id="UP000377595">
    <property type="component" value="Unassembled WGS sequence"/>
</dbReference>
<evidence type="ECO:0000259" key="3">
    <source>
        <dbReference type="Pfam" id="PF00501"/>
    </source>
</evidence>
<feature type="domain" description="AMP-binding enzyme C-terminal" evidence="4">
    <location>
        <begin position="435"/>
        <end position="510"/>
    </location>
</feature>
<dbReference type="PANTHER" id="PTHR43767:SF12">
    <property type="entry name" value="AMP-DEPENDENT SYNTHETASE AND LIGASE"/>
    <property type="match status" value="1"/>
</dbReference>
<dbReference type="FunFam" id="3.30.300.30:FF:000008">
    <property type="entry name" value="2,3-dihydroxybenzoate-AMP ligase"/>
    <property type="match status" value="1"/>
</dbReference>
<evidence type="ECO:0000256" key="2">
    <source>
        <dbReference type="ARBA" id="ARBA00022598"/>
    </source>
</evidence>
<evidence type="ECO:0000259" key="4">
    <source>
        <dbReference type="Pfam" id="PF13193"/>
    </source>
</evidence>
<feature type="domain" description="AMP-dependent synthetase/ligase" evidence="3">
    <location>
        <begin position="8"/>
        <end position="385"/>
    </location>
</feature>
<comment type="caution">
    <text evidence="5">The sequence shown here is derived from an EMBL/GenBank/DDBJ whole genome shotgun (WGS) entry which is preliminary data.</text>
</comment>
<keyword evidence="2 5" id="KW-0436">Ligase</keyword>
<dbReference type="InterPro" id="IPR042099">
    <property type="entry name" value="ANL_N_sf"/>
</dbReference>
<dbReference type="InterPro" id="IPR000873">
    <property type="entry name" value="AMP-dep_synth/lig_dom"/>
</dbReference>
<gene>
    <name evidence="5" type="primary">fadD_1</name>
    <name evidence="5" type="ORF">Aple_000780</name>
</gene>
<reference evidence="5 6" key="1">
    <citation type="submission" date="2019-10" db="EMBL/GenBank/DDBJ databases">
        <title>Whole genome shotgun sequence of Acrocarpospora pleiomorpha NBRC 16267.</title>
        <authorList>
            <person name="Ichikawa N."/>
            <person name="Kimura A."/>
            <person name="Kitahashi Y."/>
            <person name="Komaki H."/>
            <person name="Oguchi A."/>
        </authorList>
    </citation>
    <scope>NUCLEOTIDE SEQUENCE [LARGE SCALE GENOMIC DNA]</scope>
    <source>
        <strain evidence="5 6">NBRC 16267</strain>
    </source>
</reference>
<sequence>MTNLASLLETTASTYPDRIAIVVGERRMTYRQLDEAANQVANLLVSCGVVPGDKVALTCPNIPEFTSIYFGILKSGAVVVPLNFLLKRREFAYHLQDSDAKVLFAFEGSAEVPTGREARDGFSEAEGCTHFFRISAGRGPGSSPHQADDFASAVERQPRSFETAVVSDDDSAVILYTSGTTGRPKGAELRHSSVRINSLAARDLYLANEETPDTYLCVLPLFHSFGQTAVQNASIAFGGTVVLMSRFEPRRVLDVMVEERITVFGGVPTMYWALLAALDDTVDVRAIAERLRVAISGGSALAGEIHREFSDRLGVTIIEGYGLSETSPGAAFSPWGTKPRVGSIGKPIPDVDMKLIQDDWSDVPDDPQAIGEIAIRGYNVMKGYYKRPVETAEVMRDGWFRSGDLGRKDEDGYFYIVDRSKDMIIRGGYNVYPREVEEVLMEHPAVSLVAVIGVPHPSHGEEIKAVVVKNAGDATSESDLIEWSRTLLAAYKYPRIIEFRDALPMTSTGKILKREL</sequence>
<dbReference type="RefSeq" id="WP_155342384.1">
    <property type="nucleotide sequence ID" value="NZ_BAAAHM010000001.1"/>
</dbReference>
<dbReference type="GO" id="GO:0016877">
    <property type="term" value="F:ligase activity, forming carbon-sulfur bonds"/>
    <property type="evidence" value="ECO:0007669"/>
    <property type="project" value="UniProtKB-ARBA"/>
</dbReference>
<dbReference type="Pfam" id="PF00501">
    <property type="entry name" value="AMP-binding"/>
    <property type="match status" value="1"/>
</dbReference>
<dbReference type="NCBIfam" id="NF004837">
    <property type="entry name" value="PRK06187.1"/>
    <property type="match status" value="1"/>
</dbReference>
<organism evidence="5 6">
    <name type="scientific">Acrocarpospora pleiomorpha</name>
    <dbReference type="NCBI Taxonomy" id="90975"/>
    <lineage>
        <taxon>Bacteria</taxon>
        <taxon>Bacillati</taxon>
        <taxon>Actinomycetota</taxon>
        <taxon>Actinomycetes</taxon>
        <taxon>Streptosporangiales</taxon>
        <taxon>Streptosporangiaceae</taxon>
        <taxon>Acrocarpospora</taxon>
    </lineage>
</organism>
<dbReference type="CDD" id="cd05936">
    <property type="entry name" value="FC-FACS_FadD_like"/>
    <property type="match status" value="1"/>
</dbReference>
<dbReference type="InterPro" id="IPR050237">
    <property type="entry name" value="ATP-dep_AMP-bd_enzyme"/>
</dbReference>
<protein>
    <submittedName>
        <fullName evidence="5">Long-chain-fatty-acid--CoA ligase</fullName>
    </submittedName>
</protein>
<keyword evidence="6" id="KW-1185">Reference proteome</keyword>
<evidence type="ECO:0000313" key="6">
    <source>
        <dbReference type="Proteomes" id="UP000377595"/>
    </source>
</evidence>
<dbReference type="PANTHER" id="PTHR43767">
    <property type="entry name" value="LONG-CHAIN-FATTY-ACID--COA LIGASE"/>
    <property type="match status" value="1"/>
</dbReference>
<evidence type="ECO:0000256" key="1">
    <source>
        <dbReference type="ARBA" id="ARBA00006432"/>
    </source>
</evidence>
<dbReference type="PROSITE" id="PS00455">
    <property type="entry name" value="AMP_BINDING"/>
    <property type="match status" value="1"/>
</dbReference>
<dbReference type="Gene3D" id="3.40.50.12780">
    <property type="entry name" value="N-terminal domain of ligase-like"/>
    <property type="match status" value="1"/>
</dbReference>
<dbReference type="EMBL" id="BLAF01000004">
    <property type="protein sequence ID" value="GES17183.1"/>
    <property type="molecule type" value="Genomic_DNA"/>
</dbReference>
<evidence type="ECO:0000313" key="5">
    <source>
        <dbReference type="EMBL" id="GES17183.1"/>
    </source>
</evidence>
<dbReference type="OrthoDB" id="4363623at2"/>
<dbReference type="Gene3D" id="3.30.300.30">
    <property type="match status" value="1"/>
</dbReference>
<dbReference type="InterPro" id="IPR025110">
    <property type="entry name" value="AMP-bd_C"/>
</dbReference>